<feature type="domain" description="Archaeal glycosylation protein B peripheral" evidence="20">
    <location>
        <begin position="710"/>
        <end position="760"/>
    </location>
</feature>
<dbReference type="UniPathway" id="UPA00378"/>
<evidence type="ECO:0000313" key="22">
    <source>
        <dbReference type="Proteomes" id="UP000289691"/>
    </source>
</evidence>
<feature type="transmembrane region" description="Helical" evidence="18">
    <location>
        <begin position="277"/>
        <end position="295"/>
    </location>
</feature>
<keyword evidence="22" id="KW-1185">Reference proteome</keyword>
<comment type="subcellular location">
    <subcellularLocation>
        <location evidence="3">Cell membrane</location>
        <topology evidence="3">Multi-pass membrane protein</topology>
    </subcellularLocation>
</comment>
<dbReference type="Pfam" id="PF18079">
    <property type="entry name" value="AglB_L1"/>
    <property type="match status" value="1"/>
</dbReference>
<feature type="transmembrane region" description="Helical" evidence="18">
    <location>
        <begin position="220"/>
        <end position="237"/>
    </location>
</feature>
<dbReference type="PANTHER" id="PTHR13872">
    <property type="entry name" value="DOLICHYL-DIPHOSPHOOLIGOSACCHARIDE--PROTEIN GLYCOSYLTRANSFERASE SUBUNIT"/>
    <property type="match status" value="1"/>
</dbReference>
<feature type="transmembrane region" description="Helical" evidence="18">
    <location>
        <begin position="491"/>
        <end position="510"/>
    </location>
</feature>
<dbReference type="AlphaFoldDB" id="A0A498KTT3"/>
<evidence type="ECO:0000259" key="19">
    <source>
        <dbReference type="Pfam" id="PF02516"/>
    </source>
</evidence>
<proteinExistence type="inferred from homology"/>
<dbReference type="InterPro" id="IPR048307">
    <property type="entry name" value="STT3_N"/>
</dbReference>
<dbReference type="EMBL" id="RDFA01000006">
    <property type="protein sequence ID" value="RXK47464.1"/>
    <property type="molecule type" value="Genomic_DNA"/>
</dbReference>
<feature type="transmembrane region" description="Helical" evidence="18">
    <location>
        <begin position="383"/>
        <end position="405"/>
    </location>
</feature>
<comment type="caution">
    <text evidence="21">The sequence shown here is derived from an EMBL/GenBank/DDBJ whole genome shotgun (WGS) entry which is preliminary data.</text>
</comment>
<gene>
    <name evidence="21" type="ORF">EAF64_16970</name>
</gene>
<evidence type="ECO:0000256" key="15">
    <source>
        <dbReference type="ARBA" id="ARBA00030679"/>
    </source>
</evidence>
<feature type="transmembrane region" description="Helical" evidence="18">
    <location>
        <begin position="101"/>
        <end position="119"/>
    </location>
</feature>
<evidence type="ECO:0000256" key="14">
    <source>
        <dbReference type="ARBA" id="ARBA00023211"/>
    </source>
</evidence>
<evidence type="ECO:0000256" key="5">
    <source>
        <dbReference type="ARBA" id="ARBA00010810"/>
    </source>
</evidence>
<name>A0A498KTT3_9EURY</name>
<dbReference type="GO" id="GO:0004576">
    <property type="term" value="F:oligosaccharyl transferase activity"/>
    <property type="evidence" value="ECO:0007669"/>
    <property type="project" value="InterPro"/>
</dbReference>
<feature type="transmembrane region" description="Helical" evidence="18">
    <location>
        <begin position="467"/>
        <end position="485"/>
    </location>
</feature>
<keyword evidence="11" id="KW-0460">Magnesium</keyword>
<dbReference type="RefSeq" id="WP_129070167.1">
    <property type="nucleotide sequence ID" value="NZ_RDFA01000006.1"/>
</dbReference>
<keyword evidence="14" id="KW-0464">Manganese</keyword>
<feature type="region of interest" description="Disordered" evidence="17">
    <location>
        <begin position="1"/>
        <end position="26"/>
    </location>
</feature>
<feature type="transmembrane region" description="Helical" evidence="18">
    <location>
        <begin position="249"/>
        <end position="265"/>
    </location>
</feature>
<evidence type="ECO:0000256" key="12">
    <source>
        <dbReference type="ARBA" id="ARBA00022989"/>
    </source>
</evidence>
<dbReference type="GO" id="GO:0005886">
    <property type="term" value="C:plasma membrane"/>
    <property type="evidence" value="ECO:0007669"/>
    <property type="project" value="UniProtKB-SubCell"/>
</dbReference>
<protein>
    <recommendedName>
        <fullName evidence="6">dolichyl-phosphooligosaccharide-protein glycotransferase</fullName>
        <ecNumber evidence="6">2.4.99.21</ecNumber>
    </recommendedName>
    <alternativeName>
        <fullName evidence="15">Oligosaccharyl transferase</fullName>
    </alternativeName>
</protein>
<dbReference type="InterPro" id="IPR003674">
    <property type="entry name" value="Oligo_trans_STT3"/>
</dbReference>
<feature type="domain" description="Oligosaccharyl transferase STT3 N-terminal" evidence="19">
    <location>
        <begin position="197"/>
        <end position="396"/>
    </location>
</feature>
<feature type="transmembrane region" description="Helical" evidence="18">
    <location>
        <begin position="436"/>
        <end position="455"/>
    </location>
</feature>
<feature type="transmembrane region" description="Helical" evidence="18">
    <location>
        <begin position="326"/>
        <end position="344"/>
    </location>
</feature>
<dbReference type="Proteomes" id="UP000289691">
    <property type="component" value="Unassembled WGS sequence"/>
</dbReference>
<feature type="transmembrane region" description="Helical" evidence="18">
    <location>
        <begin position="301"/>
        <end position="319"/>
    </location>
</feature>
<organism evidence="21 22">
    <name type="scientific">Halorientalis pallida</name>
    <dbReference type="NCBI Taxonomy" id="2479928"/>
    <lineage>
        <taxon>Archaea</taxon>
        <taxon>Methanobacteriati</taxon>
        <taxon>Methanobacteriota</taxon>
        <taxon>Stenosarchaea group</taxon>
        <taxon>Halobacteria</taxon>
        <taxon>Halobacteriales</taxon>
        <taxon>Haloarculaceae</taxon>
        <taxon>Halorientalis</taxon>
    </lineage>
</organism>
<dbReference type="Pfam" id="PF02516">
    <property type="entry name" value="STT3"/>
    <property type="match status" value="1"/>
</dbReference>
<dbReference type="OrthoDB" id="313284at2157"/>
<dbReference type="InterPro" id="IPR041154">
    <property type="entry name" value="AglB_P1"/>
</dbReference>
<keyword evidence="7" id="KW-0328">Glycosyltransferase</keyword>
<evidence type="ECO:0000256" key="10">
    <source>
        <dbReference type="ARBA" id="ARBA00022723"/>
    </source>
</evidence>
<evidence type="ECO:0000256" key="18">
    <source>
        <dbReference type="SAM" id="Phobius"/>
    </source>
</evidence>
<evidence type="ECO:0000259" key="20">
    <source>
        <dbReference type="Pfam" id="PF18079"/>
    </source>
</evidence>
<feature type="transmembrane region" description="Helical" evidence="18">
    <location>
        <begin position="356"/>
        <end position="376"/>
    </location>
</feature>
<keyword evidence="10" id="KW-0479">Metal-binding</keyword>
<dbReference type="EC" id="2.4.99.21" evidence="6"/>
<dbReference type="PANTHER" id="PTHR13872:SF1">
    <property type="entry name" value="DOLICHYL-DIPHOSPHOOLIGOSACCHARIDE--PROTEIN GLYCOSYLTRANSFERASE SUBUNIT STT3B"/>
    <property type="match status" value="1"/>
</dbReference>
<evidence type="ECO:0000256" key="3">
    <source>
        <dbReference type="ARBA" id="ARBA00004651"/>
    </source>
</evidence>
<keyword evidence="13 18" id="KW-0472">Membrane</keyword>
<evidence type="ECO:0000256" key="6">
    <source>
        <dbReference type="ARBA" id="ARBA00012602"/>
    </source>
</evidence>
<feature type="transmembrane region" description="Helical" evidence="18">
    <location>
        <begin position="194"/>
        <end position="213"/>
    </location>
</feature>
<dbReference type="GO" id="GO:0046872">
    <property type="term" value="F:metal ion binding"/>
    <property type="evidence" value="ECO:0007669"/>
    <property type="project" value="UniProtKB-KW"/>
</dbReference>
<comment type="catalytic activity">
    <reaction evidence="16">
        <text>an archaeal dolichyl phosphooligosaccharide + [protein]-L-asparagine = an archaeal dolichyl phosphate + a glycoprotein with the oligosaccharide chain attached by N-beta-D-glycosyl linkage to a protein L-asparagine.</text>
        <dbReference type="EC" id="2.4.99.21"/>
    </reaction>
</comment>
<evidence type="ECO:0000256" key="4">
    <source>
        <dbReference type="ARBA" id="ARBA00004922"/>
    </source>
</evidence>
<sequence>MADERDAAETLTERPELASALESVRPVDDDAETWTFEDVPIDSGTFGELVAADLVEKVDGEYRLPDATRRALDGDTDDATATQEGADLDLSLPSFDVDRRAAGALAGALAVVVLFRTVFSYGAVFRDGAVVLSGNDPYAYRYIVESLLTQGSGFDAALLSDMPMMNGEPLTVATLYWLADLFGGTASAAGTLMAWYPVASALVTAVLLYVIAVRLTDDRRVGLAAVVFLATTPAHAIRTSLGFADHHAFDYPWLVLSALALIVLADRGDDAYRDPRAWLAGLGLGIGVTGQILAWDYGAALVVPVALVVALTVVLDVNADRSPLEANAPLIGGLAIAAVTVRTVHGEVGWHTDFTVAVPLLLAVGTVGVVVAGEAVHRLELPSLTMVGAEVVGTVAAVFLVPVVVTDFWTRAGDRADRFFATRNIVETQPLLSGDFTWFLLLGLVLVLALPPLVWGSRRAAEGAKGWLVGSVYAWYFLVLAAVQVRFVGELAAFTALFGGLGFVWLAHWVDLTAVPKPFAEDSMSARSGVDESATDGGPGTLRLPTAREAGLLVALFLLVGGVGVLQTPIKTSQITIDGGAYESAAAIDDHAAAANLSYPDDYVLSQWGRNRMYNYFVNGESRSYGYARQQHRTLYSSTNESVWYRSHRNRVGYVVTESVANSNATSASLFTRLDDGFGSRRSPVAGLAHFQAVFAADSGDYKSFRLVPGATITGTGPANATTTLSQSVDVPGASFTYERQVRTNAAGEYGVTVPYPGEYTLWNETVTVSERNVAAGQRVG</sequence>
<keyword evidence="8" id="KW-0808">Transferase</keyword>
<evidence type="ECO:0000256" key="11">
    <source>
        <dbReference type="ARBA" id="ARBA00022842"/>
    </source>
</evidence>
<accession>A0A498KTT3</accession>
<reference evidence="21 22" key="1">
    <citation type="submission" date="2019-01" db="EMBL/GenBank/DDBJ databases">
        <title>Halorientalis sp. F13-25 a new haloarchaeum isolated from hypersaline water.</title>
        <authorList>
            <person name="Ana D.-V."/>
            <person name="Cristina S.-P."/>
            <person name="Antonio V."/>
        </authorList>
    </citation>
    <scope>NUCLEOTIDE SEQUENCE [LARGE SCALE GENOMIC DNA]</scope>
    <source>
        <strain evidence="21 22">F13-25</strain>
    </source>
</reference>
<evidence type="ECO:0000256" key="8">
    <source>
        <dbReference type="ARBA" id="ARBA00022679"/>
    </source>
</evidence>
<evidence type="ECO:0000256" key="16">
    <source>
        <dbReference type="ARBA" id="ARBA00034066"/>
    </source>
</evidence>
<keyword evidence="9 18" id="KW-0812">Transmembrane</keyword>
<comment type="cofactor">
    <cofactor evidence="1">
        <name>Mn(2+)</name>
        <dbReference type="ChEBI" id="CHEBI:29035"/>
    </cofactor>
</comment>
<comment type="pathway">
    <text evidence="4">Protein modification; protein glycosylation.</text>
</comment>
<evidence type="ECO:0000256" key="17">
    <source>
        <dbReference type="SAM" id="MobiDB-lite"/>
    </source>
</evidence>
<feature type="compositionally biased region" description="Basic and acidic residues" evidence="17">
    <location>
        <begin position="1"/>
        <end position="16"/>
    </location>
</feature>
<evidence type="ECO:0000256" key="7">
    <source>
        <dbReference type="ARBA" id="ARBA00022676"/>
    </source>
</evidence>
<feature type="transmembrane region" description="Helical" evidence="18">
    <location>
        <begin position="550"/>
        <end position="570"/>
    </location>
</feature>
<evidence type="ECO:0000256" key="9">
    <source>
        <dbReference type="ARBA" id="ARBA00022692"/>
    </source>
</evidence>
<evidence type="ECO:0000256" key="1">
    <source>
        <dbReference type="ARBA" id="ARBA00001936"/>
    </source>
</evidence>
<evidence type="ECO:0000256" key="13">
    <source>
        <dbReference type="ARBA" id="ARBA00023136"/>
    </source>
</evidence>
<evidence type="ECO:0000313" key="21">
    <source>
        <dbReference type="EMBL" id="RXK47464.1"/>
    </source>
</evidence>
<comment type="similarity">
    <text evidence="5">Belongs to the STT3 family.</text>
</comment>
<comment type="cofactor">
    <cofactor evidence="2">
        <name>Mg(2+)</name>
        <dbReference type="ChEBI" id="CHEBI:18420"/>
    </cofactor>
</comment>
<keyword evidence="12 18" id="KW-1133">Transmembrane helix</keyword>
<evidence type="ECO:0000256" key="2">
    <source>
        <dbReference type="ARBA" id="ARBA00001946"/>
    </source>
</evidence>